<dbReference type="Gene3D" id="3.40.50.720">
    <property type="entry name" value="NAD(P)-binding Rossmann-like Domain"/>
    <property type="match status" value="1"/>
</dbReference>
<evidence type="ECO:0000259" key="3">
    <source>
        <dbReference type="SMART" id="SM00822"/>
    </source>
</evidence>
<dbReference type="STRING" id="1291518.A0A0D9NNK0"/>
<dbReference type="GO" id="GO:0030148">
    <property type="term" value="P:sphingolipid biosynthetic process"/>
    <property type="evidence" value="ECO:0007669"/>
    <property type="project" value="TreeGrafter"/>
</dbReference>
<gene>
    <name evidence="4" type="ORF">H634G_09371</name>
</gene>
<feature type="transmembrane region" description="Helical" evidence="2">
    <location>
        <begin position="337"/>
        <end position="357"/>
    </location>
</feature>
<evidence type="ECO:0000256" key="2">
    <source>
        <dbReference type="SAM" id="Phobius"/>
    </source>
</evidence>
<dbReference type="SMART" id="SM00822">
    <property type="entry name" value="PKS_KR"/>
    <property type="match status" value="1"/>
</dbReference>
<sequence length="376" mass="41392">MAKSYHLSLDIAKGIPKTLLLNRQPSISHLRAKEGRVDHSMMKRPEDFRGKASFLLCGDTVFVTGGSGGLGKAISQQLAARGAHITIFSRRPDALARAREEILSKCLTGDQEVNTVAIDMADASKVDEAFRKQPRIADVLYCVAGGNHAENGFLVDIKAQALESCMRNNYFTAVYAAKSLLDIWTEDDLKGPIHPRPDPRIRQIVFVTSAAAFLGSPGSISYTPAKCATRAFADTLRLEVLRYCCPESTYSIHCAFPGDFVSPGFVFEQKTKTNLTKRIQGLDGYTMSELEARFPSSDKIASLITSAVDRGDFIICDGSLAGSLLFTNMIGPSPKRGLGIVDSLLSVFTGCLLWPYLRWKWESMTRKDGEEHRRAR</sequence>
<keyword evidence="1" id="KW-0560">Oxidoreductase</keyword>
<dbReference type="GO" id="GO:0006666">
    <property type="term" value="P:3-keto-sphinganine metabolic process"/>
    <property type="evidence" value="ECO:0007669"/>
    <property type="project" value="TreeGrafter"/>
</dbReference>
<dbReference type="SUPFAM" id="SSF51735">
    <property type="entry name" value="NAD(P)-binding Rossmann-fold domains"/>
    <property type="match status" value="1"/>
</dbReference>
<evidence type="ECO:0000256" key="1">
    <source>
        <dbReference type="ARBA" id="ARBA00023002"/>
    </source>
</evidence>
<dbReference type="PANTHER" id="PTHR43550:SF3">
    <property type="entry name" value="3-KETODIHYDROSPHINGOSINE REDUCTASE"/>
    <property type="match status" value="1"/>
</dbReference>
<feature type="domain" description="Ketoreductase" evidence="3">
    <location>
        <begin position="59"/>
        <end position="260"/>
    </location>
</feature>
<protein>
    <recommendedName>
        <fullName evidence="3">Ketoreductase domain-containing protein</fullName>
    </recommendedName>
</protein>
<dbReference type="InterPro" id="IPR036291">
    <property type="entry name" value="NAD(P)-bd_dom_sf"/>
</dbReference>
<reference evidence="5" key="1">
    <citation type="journal article" date="2014" name="BMC Genomics">
        <title>The genome sequence of the biocontrol fungus Metarhizium anisopliae and comparative genomics of Metarhizium species.</title>
        <authorList>
            <person name="Pattemore J.A."/>
            <person name="Hane J.K."/>
            <person name="Williams A.H."/>
            <person name="Wilson B.A."/>
            <person name="Stodart B.J."/>
            <person name="Ash G.J."/>
        </authorList>
    </citation>
    <scope>NUCLEOTIDE SEQUENCE [LARGE SCALE GENOMIC DNA]</scope>
    <source>
        <strain evidence="5">BRIP 53293</strain>
    </source>
</reference>
<organism evidence="4 5">
    <name type="scientific">Metarhizium anisopliae BRIP 53293</name>
    <dbReference type="NCBI Taxonomy" id="1291518"/>
    <lineage>
        <taxon>Eukaryota</taxon>
        <taxon>Fungi</taxon>
        <taxon>Dikarya</taxon>
        <taxon>Ascomycota</taxon>
        <taxon>Pezizomycotina</taxon>
        <taxon>Sordariomycetes</taxon>
        <taxon>Hypocreomycetidae</taxon>
        <taxon>Hypocreales</taxon>
        <taxon>Clavicipitaceae</taxon>
        <taxon>Metarhizium</taxon>
    </lineage>
</organism>
<keyword evidence="2" id="KW-1133">Transmembrane helix</keyword>
<keyword evidence="2" id="KW-0812">Transmembrane</keyword>
<dbReference type="Pfam" id="PF00106">
    <property type="entry name" value="adh_short"/>
    <property type="match status" value="1"/>
</dbReference>
<dbReference type="OrthoDB" id="10267115at2759"/>
<dbReference type="PANTHER" id="PTHR43550">
    <property type="entry name" value="3-KETODIHYDROSPHINGOSINE REDUCTASE"/>
    <property type="match status" value="1"/>
</dbReference>
<dbReference type="InterPro" id="IPR057326">
    <property type="entry name" value="KR_dom"/>
</dbReference>
<dbReference type="Proteomes" id="UP000054544">
    <property type="component" value="Unassembled WGS sequence"/>
</dbReference>
<dbReference type="PRINTS" id="PR00081">
    <property type="entry name" value="GDHRDH"/>
</dbReference>
<dbReference type="EMBL" id="KE384750">
    <property type="protein sequence ID" value="KJK75353.1"/>
    <property type="molecule type" value="Genomic_DNA"/>
</dbReference>
<name>A0A0D9NNK0_METAN</name>
<keyword evidence="5" id="KW-1185">Reference proteome</keyword>
<dbReference type="InterPro" id="IPR002347">
    <property type="entry name" value="SDR_fam"/>
</dbReference>
<evidence type="ECO:0000313" key="5">
    <source>
        <dbReference type="Proteomes" id="UP000054544"/>
    </source>
</evidence>
<accession>A0A0D9NNK0</accession>
<keyword evidence="2" id="KW-0472">Membrane</keyword>
<dbReference type="GO" id="GO:0005789">
    <property type="term" value="C:endoplasmic reticulum membrane"/>
    <property type="evidence" value="ECO:0007669"/>
    <property type="project" value="TreeGrafter"/>
</dbReference>
<evidence type="ECO:0000313" key="4">
    <source>
        <dbReference type="EMBL" id="KJK75353.1"/>
    </source>
</evidence>
<proteinExistence type="predicted"/>
<dbReference type="GO" id="GO:0047560">
    <property type="term" value="F:3-dehydrosphinganine reductase activity"/>
    <property type="evidence" value="ECO:0007669"/>
    <property type="project" value="TreeGrafter"/>
</dbReference>
<dbReference type="AlphaFoldDB" id="A0A0D9NNK0"/>